<dbReference type="AlphaFoldDB" id="N0DZW8"/>
<evidence type="ECO:0000256" key="1">
    <source>
        <dbReference type="SAM" id="MobiDB-lite"/>
    </source>
</evidence>
<proteinExistence type="predicted"/>
<reference evidence="2 3" key="1">
    <citation type="journal article" date="2013" name="ISME J.">
        <title>A metabolic model for members of the genus Tetrasphaera involved in enhanced biological phosphorus removal.</title>
        <authorList>
            <person name="Kristiansen R."/>
            <person name="Nguyen H.T.T."/>
            <person name="Saunders A.M."/>
            <person name="Nielsen J.L."/>
            <person name="Wimmer R."/>
            <person name="Le V.Q."/>
            <person name="McIlroy S.J."/>
            <person name="Petrovski S."/>
            <person name="Seviour R.J."/>
            <person name="Calteau A."/>
            <person name="Nielsen K.L."/>
            <person name="Nielsen P.H."/>
        </authorList>
    </citation>
    <scope>NUCLEOTIDE SEQUENCE [LARGE SCALE GENOMIC DNA]</scope>
    <source>
        <strain evidence="2 3">Lp2</strain>
    </source>
</reference>
<organism evidence="2 3">
    <name type="scientific">Phycicoccus elongatus Lp2</name>
    <dbReference type="NCBI Taxonomy" id="1193181"/>
    <lineage>
        <taxon>Bacteria</taxon>
        <taxon>Bacillati</taxon>
        <taxon>Actinomycetota</taxon>
        <taxon>Actinomycetes</taxon>
        <taxon>Micrococcales</taxon>
        <taxon>Intrasporangiaceae</taxon>
        <taxon>Phycicoccus</taxon>
    </lineage>
</organism>
<feature type="region of interest" description="Disordered" evidence="1">
    <location>
        <begin position="90"/>
        <end position="118"/>
    </location>
</feature>
<sequence length="118" mass="12364">MSQRRAPSGWSDIAERALQTPEGSTAALAVALLLATTRPPTRDLGSPVRATRLGEVFATNTAALVLAVGILGYRARVEPELEARRQVAERAAVDRVTGHQQGRRAAGAGSPESPSHAS</sequence>
<dbReference type="EMBL" id="CAIZ01000123">
    <property type="protein sequence ID" value="CCH70188.1"/>
    <property type="molecule type" value="Genomic_DNA"/>
</dbReference>
<comment type="caution">
    <text evidence="2">The sequence shown here is derived from an EMBL/GenBank/DDBJ whole genome shotgun (WGS) entry which is preliminary data.</text>
</comment>
<gene>
    <name evidence="2" type="ORF">BN10_530004</name>
</gene>
<dbReference type="Proteomes" id="UP000013167">
    <property type="component" value="Unassembled WGS sequence"/>
</dbReference>
<dbReference type="STRING" id="1193181.BN10_530004"/>
<accession>N0DZW8</accession>
<protein>
    <submittedName>
        <fullName evidence="2">Uncharacterized protein</fullName>
    </submittedName>
</protein>
<keyword evidence="3" id="KW-1185">Reference proteome</keyword>
<evidence type="ECO:0000313" key="3">
    <source>
        <dbReference type="Proteomes" id="UP000013167"/>
    </source>
</evidence>
<dbReference type="HOGENOM" id="CLU_2072027_0_0_11"/>
<evidence type="ECO:0000313" key="2">
    <source>
        <dbReference type="EMBL" id="CCH70188.1"/>
    </source>
</evidence>
<name>N0DZW8_9MICO</name>